<evidence type="ECO:0000259" key="2">
    <source>
        <dbReference type="Pfam" id="PF07596"/>
    </source>
</evidence>
<sequence length="350" mass="38093">MAVRATSNRRKAFLGFTLVELLVVIAIIGVLVALLLPAVQAAREAARRNQCLNNFKQLGLAAQNFHGAYNYLPVDVNKQPNDPKHRQMLYLQMLPFMEGSALKNAYDPTKSANNVQNKQLMSREEPMLACPSDDSYLVTVSGSDSAEDAGGDRKGRYGFNYGYGNYSQLYSDPVRRGPFWANPGVPAAGNKNENWRFSKAAGATLDDNSGQQFSYKNISDGLSNTYLQMEMKQVPSDVDQDRRGRIWIYNPGAYQVMTLMAPNSSFADVTACTDLNDAIAPCERKTGTAGIPQMNLAARSAHPGGVNASKCDGSAEFVSDGVDLTVWRTQSTVAGDDPPLFVILPEGNGL</sequence>
<evidence type="ECO:0000256" key="1">
    <source>
        <dbReference type="SAM" id="Phobius"/>
    </source>
</evidence>
<keyword evidence="4" id="KW-1185">Reference proteome</keyword>
<dbReference type="KEGG" id="lpav:PLANPX_5803"/>
<dbReference type="InterPro" id="IPR012902">
    <property type="entry name" value="N_methyl_site"/>
</dbReference>
<reference evidence="4" key="1">
    <citation type="submission" date="2019-10" db="EMBL/GenBank/DDBJ databases">
        <title>Lacipirellula parvula gen. nov., sp. nov., representing a lineage of planctomycetes widespread in freshwater anoxic habitats, and description of the family Lacipirellulaceae.</title>
        <authorList>
            <person name="Dedysh S.N."/>
            <person name="Kulichevskaya I.S."/>
            <person name="Beletsky A.V."/>
            <person name="Rakitin A.L."/>
            <person name="Mardanov A.V."/>
            <person name="Ivanova A.A."/>
            <person name="Saltykova V.X."/>
            <person name="Rijpstra W.I.C."/>
            <person name="Sinninghe Damste J.S."/>
            <person name="Ravin N.V."/>
        </authorList>
    </citation>
    <scope>NUCLEOTIDE SEQUENCE [LARGE SCALE GENOMIC DNA]</scope>
    <source>
        <strain evidence="4">PX69</strain>
    </source>
</reference>
<dbReference type="InterPro" id="IPR011453">
    <property type="entry name" value="DUF1559"/>
</dbReference>
<dbReference type="NCBIfam" id="TIGR04294">
    <property type="entry name" value="pre_pil_HX9DG"/>
    <property type="match status" value="1"/>
</dbReference>
<dbReference type="InterPro" id="IPR027558">
    <property type="entry name" value="Pre_pil_HX9DG_C"/>
</dbReference>
<protein>
    <recommendedName>
        <fullName evidence="2">DUF1559 domain-containing protein</fullName>
    </recommendedName>
</protein>
<accession>A0A5K7XLI5</accession>
<evidence type="ECO:0000313" key="3">
    <source>
        <dbReference type="EMBL" id="BBO36191.1"/>
    </source>
</evidence>
<proteinExistence type="predicted"/>
<keyword evidence="1" id="KW-0472">Membrane</keyword>
<evidence type="ECO:0000313" key="4">
    <source>
        <dbReference type="Proteomes" id="UP000326837"/>
    </source>
</evidence>
<keyword evidence="1" id="KW-0812">Transmembrane</keyword>
<dbReference type="InterPro" id="IPR045584">
    <property type="entry name" value="Pilin-like"/>
</dbReference>
<dbReference type="EMBL" id="AP021861">
    <property type="protein sequence ID" value="BBO36191.1"/>
    <property type="molecule type" value="Genomic_DNA"/>
</dbReference>
<dbReference type="Proteomes" id="UP000326837">
    <property type="component" value="Chromosome"/>
</dbReference>
<gene>
    <name evidence="3" type="ORF">PLANPX_5803</name>
</gene>
<keyword evidence="1" id="KW-1133">Transmembrane helix</keyword>
<dbReference type="SUPFAM" id="SSF54523">
    <property type="entry name" value="Pili subunits"/>
    <property type="match status" value="1"/>
</dbReference>
<dbReference type="NCBIfam" id="TIGR02532">
    <property type="entry name" value="IV_pilin_GFxxxE"/>
    <property type="match status" value="1"/>
</dbReference>
<dbReference type="PANTHER" id="PTHR30093:SF2">
    <property type="entry name" value="TYPE II SECRETION SYSTEM PROTEIN H"/>
    <property type="match status" value="1"/>
</dbReference>
<dbReference type="Pfam" id="PF07596">
    <property type="entry name" value="SBP_bac_10"/>
    <property type="match status" value="1"/>
</dbReference>
<feature type="transmembrane region" description="Helical" evidence="1">
    <location>
        <begin position="12"/>
        <end position="39"/>
    </location>
</feature>
<feature type="domain" description="DUF1559" evidence="2">
    <location>
        <begin position="40"/>
        <end position="324"/>
    </location>
</feature>
<dbReference type="PANTHER" id="PTHR30093">
    <property type="entry name" value="GENERAL SECRETION PATHWAY PROTEIN G"/>
    <property type="match status" value="1"/>
</dbReference>
<dbReference type="AlphaFoldDB" id="A0A5K7XLI5"/>
<organism evidence="3 4">
    <name type="scientific">Lacipirellula parvula</name>
    <dbReference type="NCBI Taxonomy" id="2650471"/>
    <lineage>
        <taxon>Bacteria</taxon>
        <taxon>Pseudomonadati</taxon>
        <taxon>Planctomycetota</taxon>
        <taxon>Planctomycetia</taxon>
        <taxon>Pirellulales</taxon>
        <taxon>Lacipirellulaceae</taxon>
        <taxon>Lacipirellula</taxon>
    </lineage>
</organism>
<name>A0A5K7XLI5_9BACT</name>
<dbReference type="Gene3D" id="3.30.700.10">
    <property type="entry name" value="Glycoprotein, Type 4 Pilin"/>
    <property type="match status" value="1"/>
</dbReference>
<dbReference type="Pfam" id="PF07963">
    <property type="entry name" value="N_methyl"/>
    <property type="match status" value="1"/>
</dbReference>
<dbReference type="RefSeq" id="WP_152101403.1">
    <property type="nucleotide sequence ID" value="NZ_AP021861.1"/>
</dbReference>